<keyword evidence="8 9" id="KW-0012">Acyltransferase</keyword>
<keyword evidence="5 9" id="KW-0812">Transmembrane</keyword>
<dbReference type="InterPro" id="IPR045378">
    <property type="entry name" value="LNT_N"/>
</dbReference>
<comment type="caution">
    <text evidence="11">The sequence shown here is derived from an EMBL/GenBank/DDBJ whole genome shotgun (WGS) entry which is preliminary data.</text>
</comment>
<evidence type="ECO:0000256" key="1">
    <source>
        <dbReference type="ARBA" id="ARBA00004651"/>
    </source>
</evidence>
<evidence type="ECO:0000256" key="4">
    <source>
        <dbReference type="ARBA" id="ARBA00022679"/>
    </source>
</evidence>
<dbReference type="NCBIfam" id="TIGR00546">
    <property type="entry name" value="lnt"/>
    <property type="match status" value="1"/>
</dbReference>
<evidence type="ECO:0000256" key="2">
    <source>
        <dbReference type="ARBA" id="ARBA00010065"/>
    </source>
</evidence>
<dbReference type="PANTHER" id="PTHR38686:SF1">
    <property type="entry name" value="APOLIPOPROTEIN N-ACYLTRANSFERASE"/>
    <property type="match status" value="1"/>
</dbReference>
<feature type="transmembrane region" description="Helical" evidence="9">
    <location>
        <begin position="117"/>
        <end position="139"/>
    </location>
</feature>
<dbReference type="InterPro" id="IPR036526">
    <property type="entry name" value="C-N_Hydrolase_sf"/>
</dbReference>
<name>A0ABW9JCZ8_9SPHI</name>
<feature type="transmembrane region" description="Helical" evidence="9">
    <location>
        <begin position="20"/>
        <end position="42"/>
    </location>
</feature>
<keyword evidence="7 9" id="KW-0472">Membrane</keyword>
<evidence type="ECO:0000256" key="9">
    <source>
        <dbReference type="HAMAP-Rule" id="MF_01148"/>
    </source>
</evidence>
<evidence type="ECO:0000313" key="12">
    <source>
        <dbReference type="Proteomes" id="UP001517367"/>
    </source>
</evidence>
<feature type="transmembrane region" description="Helical" evidence="9">
    <location>
        <begin position="82"/>
        <end position="105"/>
    </location>
</feature>
<dbReference type="PROSITE" id="PS50263">
    <property type="entry name" value="CN_HYDROLASE"/>
    <property type="match status" value="1"/>
</dbReference>
<dbReference type="GO" id="GO:0016746">
    <property type="term" value="F:acyltransferase activity"/>
    <property type="evidence" value="ECO:0007669"/>
    <property type="project" value="UniProtKB-KW"/>
</dbReference>
<dbReference type="InterPro" id="IPR004563">
    <property type="entry name" value="Apolipo_AcylTrfase"/>
</dbReference>
<comment type="similarity">
    <text evidence="2 9">Belongs to the CN hydrolase family. Apolipoprotein N-acyltransferase subfamily.</text>
</comment>
<comment type="function">
    <text evidence="9">Catalyzes the phospholipid dependent N-acylation of the N-terminal cysteine of apolipoprotein, the last step in lipoprotein maturation.</text>
</comment>
<feature type="domain" description="CN hydrolase" evidence="10">
    <location>
        <begin position="224"/>
        <end position="466"/>
    </location>
</feature>
<protein>
    <recommendedName>
        <fullName evidence="9">Apolipoprotein N-acyltransferase</fullName>
        <shortName evidence="9">ALP N-acyltransferase</shortName>
        <ecNumber evidence="9">2.3.1.269</ecNumber>
    </recommendedName>
</protein>
<keyword evidence="6 9" id="KW-1133">Transmembrane helix</keyword>
<dbReference type="Proteomes" id="UP001517367">
    <property type="component" value="Unassembled WGS sequence"/>
</dbReference>
<dbReference type="Gene3D" id="3.60.110.10">
    <property type="entry name" value="Carbon-nitrogen hydrolase"/>
    <property type="match status" value="1"/>
</dbReference>
<feature type="transmembrane region" description="Helical" evidence="9">
    <location>
        <begin position="475"/>
        <end position="497"/>
    </location>
</feature>
<evidence type="ECO:0000256" key="3">
    <source>
        <dbReference type="ARBA" id="ARBA00022475"/>
    </source>
</evidence>
<feature type="transmembrane region" description="Helical" evidence="9">
    <location>
        <begin position="193"/>
        <end position="210"/>
    </location>
</feature>
<evidence type="ECO:0000256" key="8">
    <source>
        <dbReference type="ARBA" id="ARBA00023315"/>
    </source>
</evidence>
<dbReference type="SUPFAM" id="SSF56317">
    <property type="entry name" value="Carbon-nitrogen hydrolase"/>
    <property type="match status" value="1"/>
</dbReference>
<evidence type="ECO:0000259" key="10">
    <source>
        <dbReference type="PROSITE" id="PS50263"/>
    </source>
</evidence>
<sequence length="503" mass="56663">MKSLKIKNVFLLFLSGSVAAYVVLNGIFLLSWICYVPFFILFKKLPAKQKLTSSIIFSFGVSAVAFFWMIGAAKQFSGNRWFYALLVTFVSVTLFAIYWLVLMYVRTKLEEIAKSTVFKGVLVASSFVLGEWLLVLIFAQMPYYLYNSGYGLLNNLYSIQWVAHLGLPMLNFITILINYLVAENIATKQWKKMLVPATIVAFFMLTGFLMKFNFDKKLPSTEVVKMAIAAENIPANLRWDEQGGNILASRLLAINKQAAALNPDLVLWSESTIPWPYNATDDLLLEILKEPYSSEAIHVIGFMTAYDRHSMFNSAYAISSKGKLVGRYDKRYPLAFVETPVWGLNMPFLDLDGYLIKEGQVAQPITTLKGKAGVVICNEIAKLKATTTLVQNGAEFLLMQGNDGWFKDTYLVNVHFLYSRLSAVANRKDIVLNNNDGFSGHIKANGEVLLKRKSNDFFVETAFVSPNSYDNAGRFFPNLIPLLCIIIILSNFLLNLYQSKPNS</sequence>
<feature type="transmembrane region" description="Helical" evidence="9">
    <location>
        <begin position="159"/>
        <end position="181"/>
    </location>
</feature>
<evidence type="ECO:0000256" key="7">
    <source>
        <dbReference type="ARBA" id="ARBA00023136"/>
    </source>
</evidence>
<feature type="transmembrane region" description="Helical" evidence="9">
    <location>
        <begin position="51"/>
        <end position="70"/>
    </location>
</feature>
<comment type="pathway">
    <text evidence="9">Protein modification; lipoprotein biosynthesis (N-acyl transfer).</text>
</comment>
<comment type="catalytic activity">
    <reaction evidence="9">
        <text>N-terminal S-1,2-diacyl-sn-glyceryl-L-cysteinyl-[lipoprotein] + a glycerophospholipid = N-acyl-S-1,2-diacyl-sn-glyceryl-L-cysteinyl-[lipoprotein] + a 2-acyl-sn-glycero-3-phospholipid + H(+)</text>
        <dbReference type="Rhea" id="RHEA:48228"/>
        <dbReference type="Rhea" id="RHEA-COMP:14681"/>
        <dbReference type="Rhea" id="RHEA-COMP:14684"/>
        <dbReference type="ChEBI" id="CHEBI:15378"/>
        <dbReference type="ChEBI" id="CHEBI:136912"/>
        <dbReference type="ChEBI" id="CHEBI:140656"/>
        <dbReference type="ChEBI" id="CHEBI:140657"/>
        <dbReference type="ChEBI" id="CHEBI:140660"/>
        <dbReference type="EC" id="2.3.1.269"/>
    </reaction>
</comment>
<keyword evidence="3 9" id="KW-1003">Cell membrane</keyword>
<dbReference type="EC" id="2.3.1.269" evidence="9"/>
<dbReference type="Pfam" id="PF00795">
    <property type="entry name" value="CN_hydrolase"/>
    <property type="match status" value="1"/>
</dbReference>
<dbReference type="PANTHER" id="PTHR38686">
    <property type="entry name" value="APOLIPOPROTEIN N-ACYLTRANSFERASE"/>
    <property type="match status" value="1"/>
</dbReference>
<reference evidence="11 12" key="1">
    <citation type="submission" date="2024-12" db="EMBL/GenBank/DDBJ databases">
        <authorList>
            <person name="Hu S."/>
        </authorList>
    </citation>
    <scope>NUCLEOTIDE SEQUENCE [LARGE SCALE GENOMIC DNA]</scope>
    <source>
        <strain evidence="11 12">P-25</strain>
    </source>
</reference>
<dbReference type="Pfam" id="PF20154">
    <property type="entry name" value="LNT_N"/>
    <property type="match status" value="1"/>
</dbReference>
<comment type="subcellular location">
    <subcellularLocation>
        <location evidence="1 9">Cell membrane</location>
        <topology evidence="1 9">Multi-pass membrane protein</topology>
    </subcellularLocation>
</comment>
<gene>
    <name evidence="9 11" type="primary">lnt</name>
    <name evidence="11" type="ORF">E5L68_002705</name>
</gene>
<evidence type="ECO:0000256" key="5">
    <source>
        <dbReference type="ARBA" id="ARBA00022692"/>
    </source>
</evidence>
<accession>A0ABW9JCZ8</accession>
<dbReference type="InterPro" id="IPR003010">
    <property type="entry name" value="C-N_Hydrolase"/>
</dbReference>
<evidence type="ECO:0000313" key="11">
    <source>
        <dbReference type="EMBL" id="MFN0290282.1"/>
    </source>
</evidence>
<proteinExistence type="inferred from homology"/>
<organism evidence="11 12">
    <name type="scientific">Pedobacter helvus</name>
    <dbReference type="NCBI Taxonomy" id="2563444"/>
    <lineage>
        <taxon>Bacteria</taxon>
        <taxon>Pseudomonadati</taxon>
        <taxon>Bacteroidota</taxon>
        <taxon>Sphingobacteriia</taxon>
        <taxon>Sphingobacteriales</taxon>
        <taxon>Sphingobacteriaceae</taxon>
        <taxon>Pedobacter</taxon>
    </lineage>
</organism>
<dbReference type="EMBL" id="SRMP02000001">
    <property type="protein sequence ID" value="MFN0290282.1"/>
    <property type="molecule type" value="Genomic_DNA"/>
</dbReference>
<keyword evidence="4 9" id="KW-0808">Transferase</keyword>
<keyword evidence="12" id="KW-1185">Reference proteome</keyword>
<dbReference type="HAMAP" id="MF_01148">
    <property type="entry name" value="Lnt"/>
    <property type="match status" value="1"/>
</dbReference>
<dbReference type="RefSeq" id="WP_138727866.1">
    <property type="nucleotide sequence ID" value="NZ_SRMP02000001.1"/>
</dbReference>
<evidence type="ECO:0000256" key="6">
    <source>
        <dbReference type="ARBA" id="ARBA00022989"/>
    </source>
</evidence>